<sequence>MYVRYLVTMSINTSPVCVDHTIINYNTTQHIHLRRTISQTDKDLNTRSRMITRPNKKKPGVLRRSNLVFFFLVKAGNVARSPDGRAFGSRAAHWLNATAAITASRELAQ</sequence>
<dbReference type="Proteomes" id="UP000249218">
    <property type="component" value="Unassembled WGS sequence"/>
</dbReference>
<evidence type="ECO:0000313" key="1">
    <source>
        <dbReference type="EMBL" id="PZC77190.1"/>
    </source>
</evidence>
<name>A0A2W1BWL2_HELAM</name>
<protein>
    <submittedName>
        <fullName evidence="1">Uncharacterized protein</fullName>
    </submittedName>
</protein>
<proteinExistence type="predicted"/>
<organism evidence="1 2">
    <name type="scientific">Helicoverpa armigera</name>
    <name type="common">Cotton bollworm</name>
    <name type="synonym">Heliothis armigera</name>
    <dbReference type="NCBI Taxonomy" id="29058"/>
    <lineage>
        <taxon>Eukaryota</taxon>
        <taxon>Metazoa</taxon>
        <taxon>Ecdysozoa</taxon>
        <taxon>Arthropoda</taxon>
        <taxon>Hexapoda</taxon>
        <taxon>Insecta</taxon>
        <taxon>Pterygota</taxon>
        <taxon>Neoptera</taxon>
        <taxon>Endopterygota</taxon>
        <taxon>Lepidoptera</taxon>
        <taxon>Glossata</taxon>
        <taxon>Ditrysia</taxon>
        <taxon>Noctuoidea</taxon>
        <taxon>Noctuidae</taxon>
        <taxon>Heliothinae</taxon>
        <taxon>Helicoverpa</taxon>
    </lineage>
</organism>
<evidence type="ECO:0000313" key="2">
    <source>
        <dbReference type="Proteomes" id="UP000249218"/>
    </source>
</evidence>
<dbReference type="EMBL" id="KZ149935">
    <property type="protein sequence ID" value="PZC77190.1"/>
    <property type="molecule type" value="Genomic_DNA"/>
</dbReference>
<dbReference type="AlphaFoldDB" id="A0A2W1BWL2"/>
<reference evidence="1 2" key="1">
    <citation type="journal article" date="2017" name="BMC Biol.">
        <title>Genomic innovations, transcriptional plasticity and gene loss underlying the evolution and divergence of two highly polyphagous and invasive Helicoverpa pest species.</title>
        <authorList>
            <person name="Pearce S.L."/>
            <person name="Clarke D.F."/>
            <person name="East P.D."/>
            <person name="Elfekih S."/>
            <person name="Gordon K.H."/>
            <person name="Jermiin L.S."/>
            <person name="McGaughran A."/>
            <person name="Oakeshott J.G."/>
            <person name="Papanikolaou A."/>
            <person name="Perera O.P."/>
            <person name="Rane R.V."/>
            <person name="Richards S."/>
            <person name="Tay W.T."/>
            <person name="Walsh T.K."/>
            <person name="Anderson A."/>
            <person name="Anderson C.J."/>
            <person name="Asgari S."/>
            <person name="Board P.G."/>
            <person name="Bretschneider A."/>
            <person name="Campbell P.M."/>
            <person name="Chertemps T."/>
            <person name="Christeller J.T."/>
            <person name="Coppin C.W."/>
            <person name="Downes S.J."/>
            <person name="Duan G."/>
            <person name="Farnsworth C.A."/>
            <person name="Good R.T."/>
            <person name="Han L.B."/>
            <person name="Han Y.C."/>
            <person name="Hatje K."/>
            <person name="Horne I."/>
            <person name="Huang Y.P."/>
            <person name="Hughes D.S."/>
            <person name="Jacquin-Joly E."/>
            <person name="James W."/>
            <person name="Jhangiani S."/>
            <person name="Kollmar M."/>
            <person name="Kuwar S.S."/>
            <person name="Li S."/>
            <person name="Liu N.Y."/>
            <person name="Maibeche M.T."/>
            <person name="Miller J.R."/>
            <person name="Montagne N."/>
            <person name="Perry T."/>
            <person name="Qu J."/>
            <person name="Song S.V."/>
            <person name="Sutton G.G."/>
            <person name="Vogel H."/>
            <person name="Walenz B.P."/>
            <person name="Xu W."/>
            <person name="Zhang H.J."/>
            <person name="Zou Z."/>
            <person name="Batterham P."/>
            <person name="Edwards O.R."/>
            <person name="Feyereisen R."/>
            <person name="Gibbs R.A."/>
            <person name="Heckel D.G."/>
            <person name="McGrath A."/>
            <person name="Robin C."/>
            <person name="Scherer S.E."/>
            <person name="Worley K.C."/>
            <person name="Wu Y.D."/>
        </authorList>
    </citation>
    <scope>NUCLEOTIDE SEQUENCE [LARGE SCALE GENOMIC DNA]</scope>
    <source>
        <strain evidence="1">Harm_GR_Male_#8</strain>
        <tissue evidence="1">Whole organism</tissue>
    </source>
</reference>
<keyword evidence="2" id="KW-1185">Reference proteome</keyword>
<gene>
    <name evidence="1" type="primary">HaOG203668</name>
    <name evidence="1" type="ORF">B5X24_HaOG203668</name>
</gene>
<accession>A0A2W1BWL2</accession>